<dbReference type="AlphaFoldDB" id="A0AAV7LCY9"/>
<protein>
    <submittedName>
        <fullName evidence="1">Uncharacterized protein</fullName>
    </submittedName>
</protein>
<dbReference type="Proteomes" id="UP001066276">
    <property type="component" value="Chromosome 11"/>
</dbReference>
<comment type="caution">
    <text evidence="1">The sequence shown here is derived from an EMBL/GenBank/DDBJ whole genome shotgun (WGS) entry which is preliminary data.</text>
</comment>
<sequence>MPSLGGVAREHGRRDPLLVLSSPWQNPVAILGHPETVGATLLDQEDARRAWAWLDPIFGSFEAEIVAVLA</sequence>
<organism evidence="1 2">
    <name type="scientific">Pleurodeles waltl</name>
    <name type="common">Iberian ribbed newt</name>
    <dbReference type="NCBI Taxonomy" id="8319"/>
    <lineage>
        <taxon>Eukaryota</taxon>
        <taxon>Metazoa</taxon>
        <taxon>Chordata</taxon>
        <taxon>Craniata</taxon>
        <taxon>Vertebrata</taxon>
        <taxon>Euteleostomi</taxon>
        <taxon>Amphibia</taxon>
        <taxon>Batrachia</taxon>
        <taxon>Caudata</taxon>
        <taxon>Salamandroidea</taxon>
        <taxon>Salamandridae</taxon>
        <taxon>Pleurodelinae</taxon>
        <taxon>Pleurodeles</taxon>
    </lineage>
</organism>
<keyword evidence="2" id="KW-1185">Reference proteome</keyword>
<evidence type="ECO:0000313" key="1">
    <source>
        <dbReference type="EMBL" id="KAJ1088219.1"/>
    </source>
</evidence>
<accession>A0AAV7LCY9</accession>
<evidence type="ECO:0000313" key="2">
    <source>
        <dbReference type="Proteomes" id="UP001066276"/>
    </source>
</evidence>
<dbReference type="EMBL" id="JANPWB010000015">
    <property type="protein sequence ID" value="KAJ1088219.1"/>
    <property type="molecule type" value="Genomic_DNA"/>
</dbReference>
<reference evidence="1" key="1">
    <citation type="journal article" date="2022" name="bioRxiv">
        <title>Sequencing and chromosome-scale assembly of the giantPleurodeles waltlgenome.</title>
        <authorList>
            <person name="Brown T."/>
            <person name="Elewa A."/>
            <person name="Iarovenko S."/>
            <person name="Subramanian E."/>
            <person name="Araus A.J."/>
            <person name="Petzold A."/>
            <person name="Susuki M."/>
            <person name="Suzuki K.-i.T."/>
            <person name="Hayashi T."/>
            <person name="Toyoda A."/>
            <person name="Oliveira C."/>
            <person name="Osipova E."/>
            <person name="Leigh N.D."/>
            <person name="Simon A."/>
            <person name="Yun M.H."/>
        </authorList>
    </citation>
    <scope>NUCLEOTIDE SEQUENCE</scope>
    <source>
        <strain evidence="1">20211129_DDA</strain>
        <tissue evidence="1">Liver</tissue>
    </source>
</reference>
<gene>
    <name evidence="1" type="ORF">NDU88_001378</name>
</gene>
<proteinExistence type="predicted"/>
<name>A0AAV7LCY9_PLEWA</name>